<sequence>MNILAGPKRTHGEGGPGCECSGVVTRVRPDVKGLKVGDRVISIAAGSFATKLMTRENLCAKMPDNLGFSEGETIPCVYGTRGQTVLIHSAAGGVGLSAIQVAQMVGAKIYCTVSNAEKIDFLVKRFGIPRTHIFNSQDSSFLRHVMAATNGWGVNVVLNSLSGELLHASWKCVAEFGVMVEIGKRDFIGQAALSMDLFEQDRSFQGVDLTQISSQRPVLMNSLLRRAIQFFEGGHIKPIGPIREFDAARVKDAFRYMPKGQHIRKIIVMLPEPGQIAQDSLPLHLRSDRAYLLVGGLGGLGRSIASWMVEKGARHIIFFSRSAGSVPKDDPYFRELEAQGCFVQTFSGSVSKAVDVARVIRAAGKPIGGVFQASMVPSNAAINEMTFDQWQIETGPKVQGTWNLHKLLLNRKEPLDFFFLFSSLSGLAGQIGQANYAAANTFLDALVQFRQAQGLPASVLDIGVMDDVGFLTQGNNTDILEALRATTLHVLHEQDLLDSLELMMRRSRPGGRQWSSSQFGFVSGSQVGIGFRSSLPLLARNNRTIWRHDPRMAVYRQARVFLAETSANPGYLLQQFEDKALFLAKEIDLELLLEAPLSSLGVDSLVSIELRHWIRQKIGAELTVLEIVGSASLVDLGGKTVSQLRGRYAALGLRGYYIRISFEFSFVELFFGRGLCLFPVVFVCIHDILYLL</sequence>
<evidence type="ECO:0000256" key="6">
    <source>
        <dbReference type="SAM" id="Phobius"/>
    </source>
</evidence>
<keyword evidence="2" id="KW-0597">Phosphoprotein</keyword>
<keyword evidence="4" id="KW-0560">Oxidoreductase</keyword>
<reference evidence="8" key="2">
    <citation type="submission" date="2023-06" db="EMBL/GenBank/DDBJ databases">
        <authorList>
            <consortium name="Lawrence Berkeley National Laboratory"/>
            <person name="Haridas S."/>
            <person name="Hensen N."/>
            <person name="Bonometti L."/>
            <person name="Westerberg I."/>
            <person name="Brannstrom I.O."/>
            <person name="Guillou S."/>
            <person name="Cros-Aarteil S."/>
            <person name="Calhoun S."/>
            <person name="Kuo A."/>
            <person name="Mondo S."/>
            <person name="Pangilinan J."/>
            <person name="Riley R."/>
            <person name="Labutti K."/>
            <person name="Andreopoulos B."/>
            <person name="Lipzen A."/>
            <person name="Chen C."/>
            <person name="Yanf M."/>
            <person name="Daum C."/>
            <person name="Ng V."/>
            <person name="Clum A."/>
            <person name="Steindorff A."/>
            <person name="Ohm R."/>
            <person name="Martin F."/>
            <person name="Silar P."/>
            <person name="Natvig D."/>
            <person name="Lalanne C."/>
            <person name="Gautier V."/>
            <person name="Ament-Velasquez S.L."/>
            <person name="Kruys A."/>
            <person name="Hutchinson M.I."/>
            <person name="Powell A.J."/>
            <person name="Barry K."/>
            <person name="Miller A.N."/>
            <person name="Grigoriev I.V."/>
            <person name="Debuchy R."/>
            <person name="Gladieux P."/>
            <person name="Thoren M.H."/>
            <person name="Johannesson H."/>
        </authorList>
    </citation>
    <scope>NUCLEOTIDE SEQUENCE</scope>
    <source>
        <strain evidence="8">CBS 118394</strain>
    </source>
</reference>
<feature type="transmembrane region" description="Helical" evidence="6">
    <location>
        <begin position="670"/>
        <end position="691"/>
    </location>
</feature>
<organism evidence="8 9">
    <name type="scientific">Apodospora peruviana</name>
    <dbReference type="NCBI Taxonomy" id="516989"/>
    <lineage>
        <taxon>Eukaryota</taxon>
        <taxon>Fungi</taxon>
        <taxon>Dikarya</taxon>
        <taxon>Ascomycota</taxon>
        <taxon>Pezizomycotina</taxon>
        <taxon>Sordariomycetes</taxon>
        <taxon>Sordariomycetidae</taxon>
        <taxon>Sordariales</taxon>
        <taxon>Lasiosphaeriaceae</taxon>
        <taxon>Apodospora</taxon>
    </lineage>
</organism>
<dbReference type="GO" id="GO:0031177">
    <property type="term" value="F:phosphopantetheine binding"/>
    <property type="evidence" value="ECO:0007669"/>
    <property type="project" value="InterPro"/>
</dbReference>
<dbReference type="InterPro" id="IPR013154">
    <property type="entry name" value="ADH-like_N"/>
</dbReference>
<dbReference type="CDD" id="cd05195">
    <property type="entry name" value="enoyl_red"/>
    <property type="match status" value="1"/>
</dbReference>
<dbReference type="PANTHER" id="PTHR43775">
    <property type="entry name" value="FATTY ACID SYNTHASE"/>
    <property type="match status" value="1"/>
</dbReference>
<dbReference type="Proteomes" id="UP001283341">
    <property type="component" value="Unassembled WGS sequence"/>
</dbReference>
<dbReference type="InterPro" id="IPR013968">
    <property type="entry name" value="PKS_KR"/>
</dbReference>
<dbReference type="Pfam" id="PF08240">
    <property type="entry name" value="ADH_N"/>
    <property type="match status" value="1"/>
</dbReference>
<evidence type="ECO:0000256" key="1">
    <source>
        <dbReference type="ARBA" id="ARBA00022450"/>
    </source>
</evidence>
<accession>A0AAE0I4X1</accession>
<dbReference type="InterPro" id="IPR020806">
    <property type="entry name" value="PKS_PP-bd"/>
</dbReference>
<evidence type="ECO:0000256" key="4">
    <source>
        <dbReference type="ARBA" id="ARBA00023002"/>
    </source>
</evidence>
<dbReference type="Pfam" id="PF08659">
    <property type="entry name" value="KR"/>
    <property type="match status" value="1"/>
</dbReference>
<evidence type="ECO:0000256" key="5">
    <source>
        <dbReference type="ARBA" id="ARBA00023268"/>
    </source>
</evidence>
<reference evidence="8" key="1">
    <citation type="journal article" date="2023" name="Mol. Phylogenet. Evol.">
        <title>Genome-scale phylogeny and comparative genomics of the fungal order Sordariales.</title>
        <authorList>
            <person name="Hensen N."/>
            <person name="Bonometti L."/>
            <person name="Westerberg I."/>
            <person name="Brannstrom I.O."/>
            <person name="Guillou S."/>
            <person name="Cros-Aarteil S."/>
            <person name="Calhoun S."/>
            <person name="Haridas S."/>
            <person name="Kuo A."/>
            <person name="Mondo S."/>
            <person name="Pangilinan J."/>
            <person name="Riley R."/>
            <person name="LaButti K."/>
            <person name="Andreopoulos B."/>
            <person name="Lipzen A."/>
            <person name="Chen C."/>
            <person name="Yan M."/>
            <person name="Daum C."/>
            <person name="Ng V."/>
            <person name="Clum A."/>
            <person name="Steindorff A."/>
            <person name="Ohm R.A."/>
            <person name="Martin F."/>
            <person name="Silar P."/>
            <person name="Natvig D.O."/>
            <person name="Lalanne C."/>
            <person name="Gautier V."/>
            <person name="Ament-Velasquez S.L."/>
            <person name="Kruys A."/>
            <person name="Hutchinson M.I."/>
            <person name="Powell A.J."/>
            <person name="Barry K."/>
            <person name="Miller A.N."/>
            <person name="Grigoriev I.V."/>
            <person name="Debuchy R."/>
            <person name="Gladieux P."/>
            <person name="Hiltunen Thoren M."/>
            <person name="Johannesson H."/>
        </authorList>
    </citation>
    <scope>NUCLEOTIDE SEQUENCE</scope>
    <source>
        <strain evidence="8">CBS 118394</strain>
    </source>
</reference>
<dbReference type="EMBL" id="JAUEDM010000004">
    <property type="protein sequence ID" value="KAK3318237.1"/>
    <property type="molecule type" value="Genomic_DNA"/>
</dbReference>
<comment type="caution">
    <text evidence="8">The sequence shown here is derived from an EMBL/GenBank/DDBJ whole genome shotgun (WGS) entry which is preliminary data.</text>
</comment>
<dbReference type="SUPFAM" id="SSF47336">
    <property type="entry name" value="ACP-like"/>
    <property type="match status" value="1"/>
</dbReference>
<evidence type="ECO:0000256" key="3">
    <source>
        <dbReference type="ARBA" id="ARBA00022679"/>
    </source>
</evidence>
<dbReference type="InterPro" id="IPR050091">
    <property type="entry name" value="PKS_NRPS_Biosynth_Enz"/>
</dbReference>
<dbReference type="SUPFAM" id="SSF50129">
    <property type="entry name" value="GroES-like"/>
    <property type="match status" value="1"/>
</dbReference>
<dbReference type="PROSITE" id="PS00012">
    <property type="entry name" value="PHOSPHOPANTETHEINE"/>
    <property type="match status" value="1"/>
</dbReference>
<dbReference type="GO" id="GO:0044550">
    <property type="term" value="P:secondary metabolite biosynthetic process"/>
    <property type="evidence" value="ECO:0007669"/>
    <property type="project" value="TreeGrafter"/>
</dbReference>
<evidence type="ECO:0000259" key="7">
    <source>
        <dbReference type="PROSITE" id="PS50075"/>
    </source>
</evidence>
<dbReference type="InterPro" id="IPR006162">
    <property type="entry name" value="Ppantetheine_attach_site"/>
</dbReference>
<dbReference type="PROSITE" id="PS50075">
    <property type="entry name" value="CARRIER"/>
    <property type="match status" value="1"/>
</dbReference>
<feature type="domain" description="Carrier" evidence="7">
    <location>
        <begin position="569"/>
        <end position="644"/>
    </location>
</feature>
<dbReference type="Gene3D" id="3.90.180.10">
    <property type="entry name" value="Medium-chain alcohol dehydrogenases, catalytic domain"/>
    <property type="match status" value="1"/>
</dbReference>
<keyword evidence="5" id="KW-0511">Multifunctional enzyme</keyword>
<keyword evidence="9" id="KW-1185">Reference proteome</keyword>
<keyword evidence="6" id="KW-0812">Transmembrane</keyword>
<dbReference type="SMART" id="SM00822">
    <property type="entry name" value="PKS_KR"/>
    <property type="match status" value="1"/>
</dbReference>
<dbReference type="PANTHER" id="PTHR43775:SF49">
    <property type="entry name" value="SYNTHASE, PUTATIVE (JCVI)-RELATED"/>
    <property type="match status" value="1"/>
</dbReference>
<dbReference type="InterPro" id="IPR009081">
    <property type="entry name" value="PP-bd_ACP"/>
</dbReference>
<keyword evidence="3" id="KW-0808">Transferase</keyword>
<keyword evidence="6" id="KW-0472">Membrane</keyword>
<dbReference type="Gene3D" id="3.40.50.720">
    <property type="entry name" value="NAD(P)-binding Rossmann-like Domain"/>
    <property type="match status" value="1"/>
</dbReference>
<dbReference type="Pfam" id="PF00550">
    <property type="entry name" value="PP-binding"/>
    <property type="match status" value="1"/>
</dbReference>
<evidence type="ECO:0000256" key="2">
    <source>
        <dbReference type="ARBA" id="ARBA00022553"/>
    </source>
</evidence>
<dbReference type="InterPro" id="IPR011032">
    <property type="entry name" value="GroES-like_sf"/>
</dbReference>
<protein>
    <submittedName>
        <fullName evidence="8">KR domain-containing protein</fullName>
    </submittedName>
</protein>
<keyword evidence="1" id="KW-0596">Phosphopantetheine</keyword>
<dbReference type="InterPro" id="IPR013149">
    <property type="entry name" value="ADH-like_C"/>
</dbReference>
<dbReference type="AlphaFoldDB" id="A0AAE0I4X1"/>
<dbReference type="GO" id="GO:0004312">
    <property type="term" value="F:fatty acid synthase activity"/>
    <property type="evidence" value="ECO:0007669"/>
    <property type="project" value="TreeGrafter"/>
</dbReference>
<name>A0AAE0I4X1_9PEZI</name>
<dbReference type="InterPro" id="IPR057326">
    <property type="entry name" value="KR_dom"/>
</dbReference>
<dbReference type="SUPFAM" id="SSF51735">
    <property type="entry name" value="NAD(P)-binding Rossmann-fold domains"/>
    <property type="match status" value="2"/>
</dbReference>
<dbReference type="InterPro" id="IPR036291">
    <property type="entry name" value="NAD(P)-bd_dom_sf"/>
</dbReference>
<dbReference type="InterPro" id="IPR036736">
    <property type="entry name" value="ACP-like_sf"/>
</dbReference>
<dbReference type="SMART" id="SM00829">
    <property type="entry name" value="PKS_ER"/>
    <property type="match status" value="1"/>
</dbReference>
<gene>
    <name evidence="8" type="ORF">B0H66DRAFT_622075</name>
</gene>
<dbReference type="GO" id="GO:0006633">
    <property type="term" value="P:fatty acid biosynthetic process"/>
    <property type="evidence" value="ECO:0007669"/>
    <property type="project" value="TreeGrafter"/>
</dbReference>
<dbReference type="SMART" id="SM00823">
    <property type="entry name" value="PKS_PP"/>
    <property type="match status" value="1"/>
</dbReference>
<dbReference type="Gene3D" id="1.10.1200.10">
    <property type="entry name" value="ACP-like"/>
    <property type="match status" value="1"/>
</dbReference>
<keyword evidence="6" id="KW-1133">Transmembrane helix</keyword>
<dbReference type="InterPro" id="IPR020843">
    <property type="entry name" value="ER"/>
</dbReference>
<evidence type="ECO:0000313" key="9">
    <source>
        <dbReference type="Proteomes" id="UP001283341"/>
    </source>
</evidence>
<evidence type="ECO:0000313" key="8">
    <source>
        <dbReference type="EMBL" id="KAK3318237.1"/>
    </source>
</evidence>
<dbReference type="GO" id="GO:0016491">
    <property type="term" value="F:oxidoreductase activity"/>
    <property type="evidence" value="ECO:0007669"/>
    <property type="project" value="UniProtKB-KW"/>
</dbReference>
<dbReference type="Pfam" id="PF00107">
    <property type="entry name" value="ADH_zinc_N"/>
    <property type="match status" value="1"/>
</dbReference>
<proteinExistence type="predicted"/>